<sequence>MTAGQTNGNKPARLNGLLYEMAAHILHQLYTCHRHDGLPAMRWPEHLPFLASDELVQAIDQLFHMVQLEEHAIYITLFFARMLAQMNALTKADFGSVTRFIAIAVIFAQKYLDDYMWENKAWALLMGIPKDELNKLELKIVLDKEFNLYIKVQEYEHWLKQLRHYVPLLHAYKGLSECGPPSPTETSRLFSTLECRFTASFNNVVTERQALCPGKLAIIGGNNTSTNKMMRVGSESIAQNSNVCITVVQPYTTISSFKLLKDDVEKKKEQVYVVSTERRCIPMAIPDDLRRIWDVTY</sequence>
<dbReference type="Pfam" id="PF08613">
    <property type="entry name" value="Cyclin"/>
    <property type="match status" value="1"/>
</dbReference>
<dbReference type="Proteomes" id="UP000789739">
    <property type="component" value="Unassembled WGS sequence"/>
</dbReference>
<dbReference type="GO" id="GO:0000307">
    <property type="term" value="C:cyclin-dependent protein kinase holoenzyme complex"/>
    <property type="evidence" value="ECO:0007669"/>
    <property type="project" value="TreeGrafter"/>
</dbReference>
<protein>
    <submittedName>
        <fullName evidence="1">4920_t:CDS:1</fullName>
    </submittedName>
</protein>
<accession>A0A9N9GHL5</accession>
<dbReference type="PANTHER" id="PTHR15615">
    <property type="match status" value="1"/>
</dbReference>
<proteinExistence type="predicted"/>
<dbReference type="GO" id="GO:0005634">
    <property type="term" value="C:nucleus"/>
    <property type="evidence" value="ECO:0007669"/>
    <property type="project" value="TreeGrafter"/>
</dbReference>
<dbReference type="GO" id="GO:0019901">
    <property type="term" value="F:protein kinase binding"/>
    <property type="evidence" value="ECO:0007669"/>
    <property type="project" value="InterPro"/>
</dbReference>
<dbReference type="AlphaFoldDB" id="A0A9N9GHL5"/>
<organism evidence="1 2">
    <name type="scientific">Paraglomus brasilianum</name>
    <dbReference type="NCBI Taxonomy" id="144538"/>
    <lineage>
        <taxon>Eukaryota</taxon>
        <taxon>Fungi</taxon>
        <taxon>Fungi incertae sedis</taxon>
        <taxon>Mucoromycota</taxon>
        <taxon>Glomeromycotina</taxon>
        <taxon>Glomeromycetes</taxon>
        <taxon>Paraglomerales</taxon>
        <taxon>Paraglomeraceae</taxon>
        <taxon>Paraglomus</taxon>
    </lineage>
</organism>
<dbReference type="CDD" id="cd20557">
    <property type="entry name" value="CYCLIN_ScPCL1-like"/>
    <property type="match status" value="1"/>
</dbReference>
<dbReference type="OrthoDB" id="244495at2759"/>
<dbReference type="GO" id="GO:0016538">
    <property type="term" value="F:cyclin-dependent protein serine/threonine kinase regulator activity"/>
    <property type="evidence" value="ECO:0007669"/>
    <property type="project" value="TreeGrafter"/>
</dbReference>
<dbReference type="InterPro" id="IPR013922">
    <property type="entry name" value="Cyclin_PHO80-like"/>
</dbReference>
<dbReference type="Gene3D" id="1.10.472.10">
    <property type="entry name" value="Cyclin-like"/>
    <property type="match status" value="1"/>
</dbReference>
<dbReference type="PANTHER" id="PTHR15615:SF27">
    <property type="entry name" value="PHO85 CYCLIN CLG1"/>
    <property type="match status" value="1"/>
</dbReference>
<name>A0A9N9GHL5_9GLOM</name>
<comment type="caution">
    <text evidence="1">The sequence shown here is derived from an EMBL/GenBank/DDBJ whole genome shotgun (WGS) entry which is preliminary data.</text>
</comment>
<dbReference type="EMBL" id="CAJVPI010001246">
    <property type="protein sequence ID" value="CAG8602939.1"/>
    <property type="molecule type" value="Genomic_DNA"/>
</dbReference>
<keyword evidence="2" id="KW-1185">Reference proteome</keyword>
<reference evidence="1" key="1">
    <citation type="submission" date="2021-06" db="EMBL/GenBank/DDBJ databases">
        <authorList>
            <person name="Kallberg Y."/>
            <person name="Tangrot J."/>
            <person name="Rosling A."/>
        </authorList>
    </citation>
    <scope>NUCLEOTIDE SEQUENCE</scope>
    <source>
        <strain evidence="1">BR232B</strain>
    </source>
</reference>
<gene>
    <name evidence="1" type="ORF">PBRASI_LOCUS7745</name>
</gene>
<evidence type="ECO:0000313" key="2">
    <source>
        <dbReference type="Proteomes" id="UP000789739"/>
    </source>
</evidence>
<evidence type="ECO:0000313" key="1">
    <source>
        <dbReference type="EMBL" id="CAG8602939.1"/>
    </source>
</evidence>